<proteinExistence type="predicted"/>
<feature type="compositionally biased region" description="Polar residues" evidence="1">
    <location>
        <begin position="180"/>
        <end position="191"/>
    </location>
</feature>
<protein>
    <submittedName>
        <fullName evidence="2">WAS/WASL-interacting protein family member 2</fullName>
    </submittedName>
</protein>
<evidence type="ECO:0000313" key="2">
    <source>
        <dbReference type="EMBL" id="RXM34759.1"/>
    </source>
</evidence>
<accession>A0A444UHW4</accession>
<reference evidence="2 3" key="1">
    <citation type="submission" date="2019-01" db="EMBL/GenBank/DDBJ databases">
        <title>Draft Genome and Complete Hox-Cluster Characterization of the Sterlet Sturgeon (Acipenser ruthenus).</title>
        <authorList>
            <person name="Wei Q."/>
        </authorList>
    </citation>
    <scope>NUCLEOTIDE SEQUENCE [LARGE SCALE GENOMIC DNA]</scope>
    <source>
        <strain evidence="2">WHYD16114868_AA</strain>
        <tissue evidence="2">Blood</tissue>
    </source>
</reference>
<dbReference type="AlphaFoldDB" id="A0A444UHW4"/>
<name>A0A444UHW4_ACIRT</name>
<dbReference type="Proteomes" id="UP000289886">
    <property type="component" value="Unassembled WGS sequence"/>
</dbReference>
<gene>
    <name evidence="2" type="ORF">EOD39_4536</name>
</gene>
<keyword evidence="3" id="KW-1185">Reference proteome</keyword>
<evidence type="ECO:0000256" key="1">
    <source>
        <dbReference type="SAM" id="MobiDB-lite"/>
    </source>
</evidence>
<feature type="compositionally biased region" description="Pro residues" evidence="1">
    <location>
        <begin position="166"/>
        <end position="178"/>
    </location>
</feature>
<feature type="compositionally biased region" description="Gly residues" evidence="1">
    <location>
        <begin position="25"/>
        <end position="44"/>
    </location>
</feature>
<organism evidence="2 3">
    <name type="scientific">Acipenser ruthenus</name>
    <name type="common">Sterlet sturgeon</name>
    <dbReference type="NCBI Taxonomy" id="7906"/>
    <lineage>
        <taxon>Eukaryota</taxon>
        <taxon>Metazoa</taxon>
        <taxon>Chordata</taxon>
        <taxon>Craniata</taxon>
        <taxon>Vertebrata</taxon>
        <taxon>Euteleostomi</taxon>
        <taxon>Actinopterygii</taxon>
        <taxon>Chondrostei</taxon>
        <taxon>Acipenseriformes</taxon>
        <taxon>Acipenseridae</taxon>
        <taxon>Acipenser</taxon>
    </lineage>
</organism>
<comment type="caution">
    <text evidence="2">The sequence shown here is derived from an EMBL/GenBank/DDBJ whole genome shotgun (WGS) entry which is preliminary data.</text>
</comment>
<feature type="compositionally biased region" description="Basic residues" evidence="1">
    <location>
        <begin position="134"/>
        <end position="147"/>
    </location>
</feature>
<dbReference type="EMBL" id="SCEB01214540">
    <property type="protein sequence ID" value="RXM34759.1"/>
    <property type="molecule type" value="Genomic_DNA"/>
</dbReference>
<feature type="region of interest" description="Disordered" evidence="1">
    <location>
        <begin position="1"/>
        <end position="74"/>
    </location>
</feature>
<evidence type="ECO:0000313" key="3">
    <source>
        <dbReference type="Proteomes" id="UP000289886"/>
    </source>
</evidence>
<sequence>MLFVKDTGRETEREPPATSRREPKGGGGGGGGGGGSSGGGGGGFASSSGALQPMGGLFQGGVPKLRPVGGKDSSSGRVYKYCKNLNIKFHDEHFDWSSSMPLSSCLLPLQTALVGNQLCTFPAPDQRLRDPRRRLHHHHHHHPRPLRHPPAVTPTPTTAKQGTQTKPPPPSFPAPTDPPSQTSPVPAQGQA</sequence>
<feature type="region of interest" description="Disordered" evidence="1">
    <location>
        <begin position="134"/>
        <end position="191"/>
    </location>
</feature>
<feature type="compositionally biased region" description="Basic and acidic residues" evidence="1">
    <location>
        <begin position="1"/>
        <end position="24"/>
    </location>
</feature>